<dbReference type="CDD" id="cd17535">
    <property type="entry name" value="REC_NarL-like"/>
    <property type="match status" value="1"/>
</dbReference>
<sequence>MTRIRTFICEDDELFCQMLTDYINRESDMEVIGTTSHKQQLLNEVRNSSMDVLLLDLNLTEKNFDGIEAAIEIKAMQPGLQIIVLSSFDSEEVMTHALAYARVNNYITKEHFRDIPDAIRAAYTGRPNLHYSSAGKLLNRFIVSRHDELKQMLTPVQIDILRKLDQGYSRNEVAEALFYTRQSINNELYKAQKIIKGKFPYLEWLRLKKHNTRHLIELSKQLGLLEQDKRN</sequence>
<evidence type="ECO:0000313" key="7">
    <source>
        <dbReference type="EMBL" id="MBW7454416.1"/>
    </source>
</evidence>
<comment type="caution">
    <text evidence="7">The sequence shown here is derived from an EMBL/GenBank/DDBJ whole genome shotgun (WGS) entry which is preliminary data.</text>
</comment>
<dbReference type="PANTHER" id="PTHR43214:SF43">
    <property type="entry name" value="TWO-COMPONENT RESPONSE REGULATOR"/>
    <property type="match status" value="1"/>
</dbReference>
<dbReference type="Pfam" id="PF00072">
    <property type="entry name" value="Response_reg"/>
    <property type="match status" value="1"/>
</dbReference>
<dbReference type="Gene3D" id="3.40.50.2300">
    <property type="match status" value="1"/>
</dbReference>
<evidence type="ECO:0000259" key="6">
    <source>
        <dbReference type="PROSITE" id="PS50110"/>
    </source>
</evidence>
<dbReference type="InterPro" id="IPR001789">
    <property type="entry name" value="Sig_transdc_resp-reg_receiver"/>
</dbReference>
<evidence type="ECO:0000256" key="4">
    <source>
        <dbReference type="ARBA" id="ARBA00023163"/>
    </source>
</evidence>
<reference evidence="7 8" key="1">
    <citation type="submission" date="2021-07" db="EMBL/GenBank/DDBJ databases">
        <title>Paenibacillus radiodurans sp. nov., isolated from the southeastern edge of Tengger Desert.</title>
        <authorList>
            <person name="Zhang G."/>
        </authorList>
    </citation>
    <scope>NUCLEOTIDE SEQUENCE [LARGE SCALE GENOMIC DNA]</scope>
    <source>
        <strain evidence="7 8">CCM 7311</strain>
    </source>
</reference>
<feature type="modified residue" description="4-aspartylphosphate" evidence="5">
    <location>
        <position position="56"/>
    </location>
</feature>
<keyword evidence="3" id="KW-0238">DNA-binding</keyword>
<dbReference type="SUPFAM" id="SSF52172">
    <property type="entry name" value="CheY-like"/>
    <property type="match status" value="1"/>
</dbReference>
<dbReference type="InterPro" id="IPR011006">
    <property type="entry name" value="CheY-like_superfamily"/>
</dbReference>
<protein>
    <submittedName>
        <fullName evidence="7">Response regulator transcription factor</fullName>
    </submittedName>
</protein>
<keyword evidence="1 5" id="KW-0597">Phosphoprotein</keyword>
<evidence type="ECO:0000256" key="2">
    <source>
        <dbReference type="ARBA" id="ARBA00023015"/>
    </source>
</evidence>
<evidence type="ECO:0000256" key="5">
    <source>
        <dbReference type="PROSITE-ProRule" id="PRU00169"/>
    </source>
</evidence>
<gene>
    <name evidence="7" type="ORF">K0U00_10275</name>
</gene>
<keyword evidence="8" id="KW-1185">Reference proteome</keyword>
<feature type="domain" description="Response regulatory" evidence="6">
    <location>
        <begin position="5"/>
        <end position="124"/>
    </location>
</feature>
<organism evidence="7 8">
    <name type="scientific">Paenibacillus sepulcri</name>
    <dbReference type="NCBI Taxonomy" id="359917"/>
    <lineage>
        <taxon>Bacteria</taxon>
        <taxon>Bacillati</taxon>
        <taxon>Bacillota</taxon>
        <taxon>Bacilli</taxon>
        <taxon>Bacillales</taxon>
        <taxon>Paenibacillaceae</taxon>
        <taxon>Paenibacillus</taxon>
    </lineage>
</organism>
<dbReference type="EMBL" id="JAHZIK010000198">
    <property type="protein sequence ID" value="MBW7454416.1"/>
    <property type="molecule type" value="Genomic_DNA"/>
</dbReference>
<dbReference type="InterPro" id="IPR039420">
    <property type="entry name" value="WalR-like"/>
</dbReference>
<dbReference type="Proteomes" id="UP001519887">
    <property type="component" value="Unassembled WGS sequence"/>
</dbReference>
<evidence type="ECO:0000313" key="8">
    <source>
        <dbReference type="Proteomes" id="UP001519887"/>
    </source>
</evidence>
<dbReference type="PANTHER" id="PTHR43214">
    <property type="entry name" value="TWO-COMPONENT RESPONSE REGULATOR"/>
    <property type="match status" value="1"/>
</dbReference>
<dbReference type="SUPFAM" id="SSF46894">
    <property type="entry name" value="C-terminal effector domain of the bipartite response regulators"/>
    <property type="match status" value="1"/>
</dbReference>
<accession>A0ABS7C0I7</accession>
<proteinExistence type="predicted"/>
<evidence type="ECO:0000256" key="3">
    <source>
        <dbReference type="ARBA" id="ARBA00023125"/>
    </source>
</evidence>
<dbReference type="InterPro" id="IPR016032">
    <property type="entry name" value="Sig_transdc_resp-reg_C-effctor"/>
</dbReference>
<dbReference type="PROSITE" id="PS50110">
    <property type="entry name" value="RESPONSE_REGULATORY"/>
    <property type="match status" value="1"/>
</dbReference>
<evidence type="ECO:0000256" key="1">
    <source>
        <dbReference type="ARBA" id="ARBA00022553"/>
    </source>
</evidence>
<keyword evidence="2" id="KW-0805">Transcription regulation</keyword>
<keyword evidence="4" id="KW-0804">Transcription</keyword>
<dbReference type="SMART" id="SM00448">
    <property type="entry name" value="REC"/>
    <property type="match status" value="1"/>
</dbReference>
<dbReference type="InterPro" id="IPR058245">
    <property type="entry name" value="NreC/VraR/RcsB-like_REC"/>
</dbReference>
<name>A0ABS7C0I7_9BACL</name>